<sequence length="301" mass="32373">MDPNFLQQLMQDPTIQRMTEAIASDPGFMDIAKEMQESMMAGMGGLNLNDEEAEAAAPGGFPGGFPGGMPNIDPTKYMSAMQRIMGNPEFVAAAESLGKSLMTQAVDPEMALLMDLFSNPAHAELLKSKLDELKSDDELKPVLEEIESGGQEAMMKYMTDTEVMSKLGKKFQELLKDPEFKARSLASAGDVAGLKELLAQEGASPDVKDEEGRTPLHFAAGYGEIECMEALMDAGANVNAVDDNDNTALHYAAGYGNIEVARILVNKGKADLSIKNSEGKTADEVAELNEQTELVALLRAN</sequence>
<dbReference type="SMART" id="SM00248">
    <property type="entry name" value="ANK"/>
    <property type="match status" value="2"/>
</dbReference>
<gene>
    <name evidence="2" type="ORF">QBZ16_003166</name>
</gene>
<dbReference type="EMBL" id="JASFZW010000003">
    <property type="protein sequence ID" value="KAK2079474.1"/>
    <property type="molecule type" value="Genomic_DNA"/>
</dbReference>
<dbReference type="PANTHER" id="PTHR24118">
    <property type="entry name" value="POTE ANKYRIN DOMAIN"/>
    <property type="match status" value="1"/>
</dbReference>
<evidence type="ECO:0000313" key="3">
    <source>
        <dbReference type="Proteomes" id="UP001255856"/>
    </source>
</evidence>
<proteinExistence type="predicted"/>
<keyword evidence="3" id="KW-1185">Reference proteome</keyword>
<dbReference type="Gene3D" id="1.25.40.20">
    <property type="entry name" value="Ankyrin repeat-containing domain"/>
    <property type="match status" value="2"/>
</dbReference>
<dbReference type="AlphaFoldDB" id="A0AAD9IJ36"/>
<feature type="repeat" description="ANK" evidence="1">
    <location>
        <begin position="211"/>
        <end position="243"/>
    </location>
</feature>
<organism evidence="2 3">
    <name type="scientific">Prototheca wickerhamii</name>
    <dbReference type="NCBI Taxonomy" id="3111"/>
    <lineage>
        <taxon>Eukaryota</taxon>
        <taxon>Viridiplantae</taxon>
        <taxon>Chlorophyta</taxon>
        <taxon>core chlorophytes</taxon>
        <taxon>Trebouxiophyceae</taxon>
        <taxon>Chlorellales</taxon>
        <taxon>Chlorellaceae</taxon>
        <taxon>Prototheca</taxon>
    </lineage>
</organism>
<protein>
    <submittedName>
        <fullName evidence="2">Uncharacterized protein</fullName>
    </submittedName>
</protein>
<feature type="repeat" description="ANK" evidence="1">
    <location>
        <begin position="244"/>
        <end position="268"/>
    </location>
</feature>
<dbReference type="PROSITE" id="PS50297">
    <property type="entry name" value="ANK_REP_REGION"/>
    <property type="match status" value="2"/>
</dbReference>
<dbReference type="PANTHER" id="PTHR24118:SF99">
    <property type="entry name" value="POTE ANKYRIN DOMAIN FAMILY MEMBER 3C-RELATED"/>
    <property type="match status" value="1"/>
</dbReference>
<evidence type="ECO:0000256" key="1">
    <source>
        <dbReference type="PROSITE-ProRule" id="PRU00023"/>
    </source>
</evidence>
<name>A0AAD9IJ36_PROWI</name>
<dbReference type="Pfam" id="PF12796">
    <property type="entry name" value="Ank_2"/>
    <property type="match status" value="1"/>
</dbReference>
<dbReference type="SUPFAM" id="SSF48403">
    <property type="entry name" value="Ankyrin repeat"/>
    <property type="match status" value="1"/>
</dbReference>
<dbReference type="PROSITE" id="PS50088">
    <property type="entry name" value="ANK_REPEAT"/>
    <property type="match status" value="2"/>
</dbReference>
<dbReference type="InterPro" id="IPR036770">
    <property type="entry name" value="Ankyrin_rpt-contain_sf"/>
</dbReference>
<dbReference type="InterPro" id="IPR002110">
    <property type="entry name" value="Ankyrin_rpt"/>
</dbReference>
<comment type="caution">
    <text evidence="2">The sequence shown here is derived from an EMBL/GenBank/DDBJ whole genome shotgun (WGS) entry which is preliminary data.</text>
</comment>
<dbReference type="Proteomes" id="UP001255856">
    <property type="component" value="Unassembled WGS sequence"/>
</dbReference>
<reference evidence="2" key="1">
    <citation type="submission" date="2021-01" db="EMBL/GenBank/DDBJ databases">
        <authorList>
            <person name="Eckstrom K.M.E."/>
        </authorList>
    </citation>
    <scope>NUCLEOTIDE SEQUENCE</scope>
    <source>
        <strain evidence="2">UVCC 0001</strain>
    </source>
</reference>
<keyword evidence="1" id="KW-0040">ANK repeat</keyword>
<accession>A0AAD9IJ36</accession>
<evidence type="ECO:0000313" key="2">
    <source>
        <dbReference type="EMBL" id="KAK2079474.1"/>
    </source>
</evidence>